<organism evidence="1 2">
    <name type="scientific">Moritella marina ATCC 15381</name>
    <dbReference type="NCBI Taxonomy" id="1202962"/>
    <lineage>
        <taxon>Bacteria</taxon>
        <taxon>Pseudomonadati</taxon>
        <taxon>Pseudomonadota</taxon>
        <taxon>Gammaproteobacteria</taxon>
        <taxon>Alteromonadales</taxon>
        <taxon>Moritellaceae</taxon>
        <taxon>Moritella</taxon>
    </lineage>
</organism>
<dbReference type="OrthoDB" id="6401390at2"/>
<evidence type="ECO:0000313" key="2">
    <source>
        <dbReference type="Proteomes" id="UP000327424"/>
    </source>
</evidence>
<gene>
    <name evidence="1" type="ORF">FR932_17050</name>
</gene>
<keyword evidence="2" id="KW-1185">Reference proteome</keyword>
<dbReference type="AlphaFoldDB" id="A0A5J6WMS6"/>
<dbReference type="Proteomes" id="UP000327424">
    <property type="component" value="Chromosome"/>
</dbReference>
<protein>
    <recommendedName>
        <fullName evidence="3">C factor cell-cell signaling protein</fullName>
    </recommendedName>
</protein>
<accession>A0A5J6WMS6</accession>
<dbReference type="RefSeq" id="WP_019441208.1">
    <property type="nucleotide sequence ID" value="NZ_ALOE01000014.1"/>
</dbReference>
<sequence length="60" mass="6635">MKVVVEFIETGRYKDRAWEPSFHSGKGSLRSVSPSCAVQLINQAKAKLHINEDGSAAFEN</sequence>
<proteinExistence type="predicted"/>
<evidence type="ECO:0008006" key="3">
    <source>
        <dbReference type="Google" id="ProtNLM"/>
    </source>
</evidence>
<dbReference type="KEGG" id="mmaa:FR932_17050"/>
<reference evidence="1 2" key="1">
    <citation type="submission" date="2019-09" db="EMBL/GenBank/DDBJ databases">
        <title>Hybrid Assembly of the complete Genome of the Deep-Sea Bacterium Moritella marina from long Nanopore and Illumina reads.</title>
        <authorList>
            <person name="Magin S."/>
            <person name="Georgoulis A."/>
            <person name="Papadimitriou K."/>
            <person name="Iliakis G."/>
            <person name="Vorgias C.E."/>
        </authorList>
    </citation>
    <scope>NUCLEOTIDE SEQUENCE [LARGE SCALE GENOMIC DNA]</scope>
    <source>
        <strain evidence="1 2">MP-1</strain>
    </source>
</reference>
<evidence type="ECO:0000313" key="1">
    <source>
        <dbReference type="EMBL" id="QFI39423.1"/>
    </source>
</evidence>
<name>A0A5J6WMS6_MORMI</name>
<dbReference type="EMBL" id="CP044399">
    <property type="protein sequence ID" value="QFI39423.1"/>
    <property type="molecule type" value="Genomic_DNA"/>
</dbReference>